<evidence type="ECO:0000313" key="4">
    <source>
        <dbReference type="Proteomes" id="UP000834503"/>
    </source>
</evidence>
<organism evidence="2 4">
    <name type="scientific">Citrobacter werkmanii</name>
    <dbReference type="NCBI Taxonomy" id="67827"/>
    <lineage>
        <taxon>Bacteria</taxon>
        <taxon>Pseudomonadati</taxon>
        <taxon>Pseudomonadota</taxon>
        <taxon>Gammaproteobacteria</taxon>
        <taxon>Enterobacterales</taxon>
        <taxon>Enterobacteriaceae</taxon>
        <taxon>Citrobacter</taxon>
        <taxon>Citrobacter freundii complex</taxon>
    </lineage>
</organism>
<dbReference type="AlphaFoldDB" id="A0A9N8CR61"/>
<evidence type="ECO:0000256" key="1">
    <source>
        <dbReference type="SAM" id="SignalP"/>
    </source>
</evidence>
<dbReference type="Proteomes" id="UP000837205">
    <property type="component" value="Unassembled WGS sequence"/>
</dbReference>
<gene>
    <name evidence="2" type="ORF">GHA_01779</name>
    <name evidence="3" type="ORF">TML_00008</name>
</gene>
<feature type="chain" id="PRO_5040335160" description="DUF4056 domain-containing protein" evidence="1">
    <location>
        <begin position="21"/>
        <end position="380"/>
    </location>
</feature>
<reference evidence="2" key="1">
    <citation type="submission" date="2020-05" db="EMBL/GenBank/DDBJ databases">
        <authorList>
            <person name="Delgado-Blas J."/>
        </authorList>
    </citation>
    <scope>NUCLEOTIDE SEQUENCE</scope>
    <source>
        <strain evidence="2">BB1459</strain>
        <strain evidence="3">BB1480</strain>
    </source>
</reference>
<dbReference type="Proteomes" id="UP000834503">
    <property type="component" value="Unassembled WGS sequence"/>
</dbReference>
<proteinExistence type="predicted"/>
<sequence>MINKVLLMTTLLLATVGVHAAISVPLQLVNEDDKVESTAWPVVSPLPAPQGLRPCCAFGYDLHAQVLDMPVPFYELNNVVAANGIGEHRYNDSLLLGLVNLAGIGHEHNGIVYTSRGGFIDIAHVRDTADMTVWLFSHLLPQLGQPFTLRLEDELAERHIVFNAFTPPETAGERYALAAWLAAHLAFQLAAWHEIAQWYGFESVPGFSEEVSAFSPEDLYSNLLGARIAVSLILDGQLATSGMYDAAMNNALRQALTQLGAKSETITRFQFDMLDGKWWNSQRRVPEKYLVLHRNYDVSDSRLPTPVPGEKAAPLRLSLPHHWRNYSLDSLAQLQLRPGSNMARLPLPQSWYSDANFPALATLAGARDNLSKVDEHSFLY</sequence>
<evidence type="ECO:0008006" key="6">
    <source>
        <dbReference type="Google" id="ProtNLM"/>
    </source>
</evidence>
<comment type="caution">
    <text evidence="2">The sequence shown here is derived from an EMBL/GenBank/DDBJ whole genome shotgun (WGS) entry which is preliminary data.</text>
</comment>
<dbReference type="EMBL" id="CAIIUA010000001">
    <property type="protein sequence ID" value="CAC9160184.1"/>
    <property type="molecule type" value="Genomic_DNA"/>
</dbReference>
<evidence type="ECO:0000313" key="3">
    <source>
        <dbReference type="EMBL" id="CAC9160184.1"/>
    </source>
</evidence>
<evidence type="ECO:0000313" key="2">
    <source>
        <dbReference type="EMBL" id="CAB5538493.1"/>
    </source>
</evidence>
<protein>
    <recommendedName>
        <fullName evidence="6">DUF4056 domain-containing protein</fullName>
    </recommendedName>
</protein>
<evidence type="ECO:0000313" key="5">
    <source>
        <dbReference type="Proteomes" id="UP000837205"/>
    </source>
</evidence>
<dbReference type="InterPro" id="IPR025130">
    <property type="entry name" value="DUF4056"/>
</dbReference>
<dbReference type="EMBL" id="CAHPQX010000007">
    <property type="protein sequence ID" value="CAB5538493.1"/>
    <property type="molecule type" value="Genomic_DNA"/>
</dbReference>
<keyword evidence="5" id="KW-1185">Reference proteome</keyword>
<dbReference type="Pfam" id="PF13265">
    <property type="entry name" value="DUF4056"/>
    <property type="match status" value="1"/>
</dbReference>
<feature type="signal peptide" evidence="1">
    <location>
        <begin position="1"/>
        <end position="20"/>
    </location>
</feature>
<keyword evidence="1" id="KW-0732">Signal</keyword>
<name>A0A9N8CR61_9ENTR</name>
<accession>A0A9N8CR61</accession>